<proteinExistence type="predicted"/>
<comment type="caution">
    <text evidence="1">The sequence shown here is derived from an EMBL/GenBank/DDBJ whole genome shotgun (WGS) entry which is preliminary data.</text>
</comment>
<evidence type="ECO:0000313" key="2">
    <source>
        <dbReference type="Proteomes" id="UP001209318"/>
    </source>
</evidence>
<name>A0AAE3IQP2_9BACI</name>
<accession>A0AAE3IQP2</accession>
<protein>
    <submittedName>
        <fullName evidence="1">Uncharacterized protein</fullName>
    </submittedName>
</protein>
<evidence type="ECO:0000313" key="1">
    <source>
        <dbReference type="EMBL" id="MCU9612788.1"/>
    </source>
</evidence>
<sequence length="107" mass="12690">MSYNSIVGMDDSYQEFVKVLAQTNTVIRDYENRIKDFSRNIEAKDKFNQEVQVQMYHIQVMIQTIAGECLFHLGGSFRNAVLEELERLIGFIREVNNQWEDFRKSFD</sequence>
<gene>
    <name evidence="1" type="ORF">OEV98_04400</name>
</gene>
<keyword evidence="2" id="KW-1185">Reference proteome</keyword>
<organism evidence="1 2">
    <name type="scientific">Perspicuibacillus lycopersici</name>
    <dbReference type="NCBI Taxonomy" id="1325689"/>
    <lineage>
        <taxon>Bacteria</taxon>
        <taxon>Bacillati</taxon>
        <taxon>Bacillota</taxon>
        <taxon>Bacilli</taxon>
        <taxon>Bacillales</taxon>
        <taxon>Bacillaceae</taxon>
        <taxon>Perspicuibacillus</taxon>
    </lineage>
</organism>
<dbReference type="RefSeq" id="WP_263072000.1">
    <property type="nucleotide sequence ID" value="NZ_JAOUSF010000002.1"/>
</dbReference>
<reference evidence="1" key="1">
    <citation type="submission" date="2022-10" db="EMBL/GenBank/DDBJ databases">
        <title>Description of Fervidibacillus gen. nov. in the family Fervidibacillaceae fam. nov. with two species, Fervidibacillus albus sp. nov., and Fervidibacillus halotolerans sp. nov., isolated from tidal flat sediments.</title>
        <authorList>
            <person name="Kwon K.K."/>
            <person name="Yang S.-H."/>
        </authorList>
    </citation>
    <scope>NUCLEOTIDE SEQUENCE</scope>
    <source>
        <strain evidence="1">JCM 19140</strain>
    </source>
</reference>
<dbReference type="Proteomes" id="UP001209318">
    <property type="component" value="Unassembled WGS sequence"/>
</dbReference>
<dbReference type="AlphaFoldDB" id="A0AAE3IQP2"/>
<dbReference type="EMBL" id="JAOUSF010000002">
    <property type="protein sequence ID" value="MCU9612788.1"/>
    <property type="molecule type" value="Genomic_DNA"/>
</dbReference>